<dbReference type="AlphaFoldDB" id="A0A1G9UNF5"/>
<sequence>MTSTGITLEPLDVEAHVGRLHAWVTHPGSVYWEMPEASVEEVAQEYTQMRDNPHHHAWLGRVDGEPAFLAETYDPAHSLLAGTPELREGDLGMHVLVAPTDQPVPGFTRRVFRAVMEHCFADPAVRRVVVDPDVRNDKIKVLNAQAGFEVERAITLPAKTAALSFCTREAFLASPLVRPEEGA</sequence>
<dbReference type="SUPFAM" id="SSF55729">
    <property type="entry name" value="Acyl-CoA N-acyltransferases (Nat)"/>
    <property type="match status" value="1"/>
</dbReference>
<comment type="pathway">
    <text evidence="2">Siderophore biosynthesis; mycobactin biosynthesis.</text>
</comment>
<keyword evidence="7" id="KW-1185">Reference proteome</keyword>
<gene>
    <name evidence="6" type="ORF">SAMN05192576_0488</name>
</gene>
<dbReference type="EMBL" id="FNIC01000001">
    <property type="protein sequence ID" value="SDM61383.1"/>
    <property type="molecule type" value="Genomic_DNA"/>
</dbReference>
<evidence type="ECO:0000313" key="7">
    <source>
        <dbReference type="Proteomes" id="UP000199004"/>
    </source>
</evidence>
<evidence type="ECO:0000256" key="3">
    <source>
        <dbReference type="ARBA" id="ARBA00020586"/>
    </source>
</evidence>
<proteinExistence type="predicted"/>
<name>A0A1G9UNF5_9ACTN</name>
<evidence type="ECO:0000256" key="4">
    <source>
        <dbReference type="ARBA" id="ARBA00031122"/>
    </source>
</evidence>
<dbReference type="GO" id="GO:0016410">
    <property type="term" value="F:N-acyltransferase activity"/>
    <property type="evidence" value="ECO:0007669"/>
    <property type="project" value="TreeGrafter"/>
</dbReference>
<keyword evidence="6" id="KW-0808">Transferase</keyword>
<protein>
    <recommendedName>
        <fullName evidence="3">Lysine N-acyltransferase MbtK</fullName>
    </recommendedName>
    <alternativeName>
        <fullName evidence="4">Mycobactin synthase protein K</fullName>
    </alternativeName>
</protein>
<dbReference type="UniPathway" id="UPA00011"/>
<evidence type="ECO:0000256" key="1">
    <source>
        <dbReference type="ARBA" id="ARBA00003818"/>
    </source>
</evidence>
<evidence type="ECO:0000313" key="6">
    <source>
        <dbReference type="EMBL" id="SDM61383.1"/>
    </source>
</evidence>
<accession>A0A1G9UNF5</accession>
<dbReference type="Proteomes" id="UP000199004">
    <property type="component" value="Unassembled WGS sequence"/>
</dbReference>
<dbReference type="OrthoDB" id="5177616at2"/>
<comment type="function">
    <text evidence="1">Acyltransferase required for the direct transfer of medium- to long-chain fatty acyl moieties from a carrier protein (MbtL) on to the epsilon-amino group of lysine residue in the mycobactin core.</text>
</comment>
<dbReference type="PANTHER" id="PTHR31438">
    <property type="entry name" value="LYSINE N-ACYLTRANSFERASE C17G9.06C-RELATED"/>
    <property type="match status" value="1"/>
</dbReference>
<evidence type="ECO:0000256" key="2">
    <source>
        <dbReference type="ARBA" id="ARBA00005102"/>
    </source>
</evidence>
<dbReference type="GO" id="GO:0019290">
    <property type="term" value="P:siderophore biosynthetic process"/>
    <property type="evidence" value="ECO:0007669"/>
    <property type="project" value="InterPro"/>
</dbReference>
<dbReference type="InterPro" id="IPR019432">
    <property type="entry name" value="Acyltransferase_MbtK/IucB-like"/>
</dbReference>
<dbReference type="STRING" id="1005944.SAMN05192576_0488"/>
<dbReference type="Gene3D" id="3.40.630.30">
    <property type="match status" value="1"/>
</dbReference>
<dbReference type="RefSeq" id="WP_091021568.1">
    <property type="nucleotide sequence ID" value="NZ_BKAE01000005.1"/>
</dbReference>
<dbReference type="Pfam" id="PF13523">
    <property type="entry name" value="Acetyltransf_8"/>
    <property type="match status" value="1"/>
</dbReference>
<reference evidence="6 7" key="1">
    <citation type="submission" date="2016-10" db="EMBL/GenBank/DDBJ databases">
        <authorList>
            <person name="de Groot N.N."/>
        </authorList>
    </citation>
    <scope>NUCLEOTIDE SEQUENCE [LARGE SCALE GENOMIC DNA]</scope>
    <source>
        <strain evidence="6 7">CGMCC 1.11147</strain>
    </source>
</reference>
<organism evidence="6 7">
    <name type="scientific">Nocardioides szechwanensis</name>
    <dbReference type="NCBI Taxonomy" id="1005944"/>
    <lineage>
        <taxon>Bacteria</taxon>
        <taxon>Bacillati</taxon>
        <taxon>Actinomycetota</taxon>
        <taxon>Actinomycetes</taxon>
        <taxon>Propionibacteriales</taxon>
        <taxon>Nocardioidaceae</taxon>
        <taxon>Nocardioides</taxon>
    </lineage>
</organism>
<feature type="domain" description="Acyltransferase MbtK/IucB-like conserved" evidence="5">
    <location>
        <begin position="9"/>
        <end position="56"/>
    </location>
</feature>
<dbReference type="SMART" id="SM01006">
    <property type="entry name" value="AlcB"/>
    <property type="match status" value="1"/>
</dbReference>
<dbReference type="PANTHER" id="PTHR31438:SF1">
    <property type="entry name" value="LYSINE N-ACYLTRANSFERASE C17G9.06C-RELATED"/>
    <property type="match status" value="1"/>
</dbReference>
<evidence type="ECO:0000259" key="5">
    <source>
        <dbReference type="SMART" id="SM01006"/>
    </source>
</evidence>
<dbReference type="InterPro" id="IPR016181">
    <property type="entry name" value="Acyl_CoA_acyltransferase"/>
</dbReference>